<dbReference type="FunCoup" id="A0A0H2REE4">
    <property type="interactions" value="168"/>
</dbReference>
<dbReference type="Pfam" id="PF00808">
    <property type="entry name" value="CBFD_NFYB_HMF"/>
    <property type="match status" value="1"/>
</dbReference>
<dbReference type="GO" id="GO:0016251">
    <property type="term" value="F:RNA polymerase II general transcription initiation factor activity"/>
    <property type="evidence" value="ECO:0007669"/>
    <property type="project" value="TreeGrafter"/>
</dbReference>
<dbReference type="PANTHER" id="PTHR10252:SF5">
    <property type="entry name" value="DR1-ASSOCIATED COREPRESSOR"/>
    <property type="match status" value="1"/>
</dbReference>
<dbReference type="EMBL" id="KQ086033">
    <property type="protein sequence ID" value="KLO10184.1"/>
    <property type="molecule type" value="Genomic_DNA"/>
</dbReference>
<proteinExistence type="predicted"/>
<dbReference type="InterPro" id="IPR003958">
    <property type="entry name" value="CBFA_NFYB_domain"/>
</dbReference>
<evidence type="ECO:0000313" key="6">
    <source>
        <dbReference type="Proteomes" id="UP000053477"/>
    </source>
</evidence>
<protein>
    <submittedName>
        <fullName evidence="5">Histone-fold-containing protein</fullName>
    </submittedName>
</protein>
<keyword evidence="2" id="KW-0539">Nucleus</keyword>
<organism evidence="5 6">
    <name type="scientific">Schizopora paradoxa</name>
    <dbReference type="NCBI Taxonomy" id="27342"/>
    <lineage>
        <taxon>Eukaryota</taxon>
        <taxon>Fungi</taxon>
        <taxon>Dikarya</taxon>
        <taxon>Basidiomycota</taxon>
        <taxon>Agaricomycotina</taxon>
        <taxon>Agaricomycetes</taxon>
        <taxon>Hymenochaetales</taxon>
        <taxon>Schizoporaceae</taxon>
        <taxon>Schizopora</taxon>
    </lineage>
</organism>
<accession>A0A0H2REE4</accession>
<dbReference type="OrthoDB" id="653904at2759"/>
<dbReference type="SUPFAM" id="SSF47113">
    <property type="entry name" value="Histone-fold"/>
    <property type="match status" value="1"/>
</dbReference>
<dbReference type="Proteomes" id="UP000053477">
    <property type="component" value="Unassembled WGS sequence"/>
</dbReference>
<dbReference type="InterPro" id="IPR009072">
    <property type="entry name" value="Histone-fold"/>
</dbReference>
<dbReference type="Gene3D" id="1.10.20.10">
    <property type="entry name" value="Histone, subunit A"/>
    <property type="match status" value="1"/>
</dbReference>
<evidence type="ECO:0000259" key="4">
    <source>
        <dbReference type="Pfam" id="PF00808"/>
    </source>
</evidence>
<dbReference type="InterPro" id="IPR050568">
    <property type="entry name" value="Transcr_DNA_Rep_Reg"/>
</dbReference>
<sequence length="159" mass="17341">MKNKNKTTKFPAARIKKIMQKDDEVGKVAQATPVVISKALELFLGDLVDCAAAVTKERGSKRVEAYHLKHAVETTDMMDFLREIFASVPDPSAGGTIDLEAEKEAGKRRRKAPGEPRKKRKKKGEPADEEDEDAGQAPAPDTGGTSGRDEEMDSDVDSD</sequence>
<feature type="domain" description="Transcription factor CBF/NF-Y/archaeal histone" evidence="4">
    <location>
        <begin position="9"/>
        <end position="72"/>
    </location>
</feature>
<dbReference type="GO" id="GO:0046982">
    <property type="term" value="F:protein heterodimerization activity"/>
    <property type="evidence" value="ECO:0007669"/>
    <property type="project" value="InterPro"/>
</dbReference>
<evidence type="ECO:0000256" key="2">
    <source>
        <dbReference type="ARBA" id="ARBA00023242"/>
    </source>
</evidence>
<dbReference type="AlphaFoldDB" id="A0A0H2REE4"/>
<dbReference type="PANTHER" id="PTHR10252">
    <property type="entry name" value="HISTONE-LIKE TRANSCRIPTION FACTOR CCAAT-RELATED"/>
    <property type="match status" value="1"/>
</dbReference>
<evidence type="ECO:0000256" key="1">
    <source>
        <dbReference type="ARBA" id="ARBA00004123"/>
    </source>
</evidence>
<reference evidence="5 6" key="1">
    <citation type="submission" date="2015-04" db="EMBL/GenBank/DDBJ databases">
        <title>Complete genome sequence of Schizopora paradoxa KUC8140, a cosmopolitan wood degrader in East Asia.</title>
        <authorList>
            <consortium name="DOE Joint Genome Institute"/>
            <person name="Min B."/>
            <person name="Park H."/>
            <person name="Jang Y."/>
            <person name="Kim J.-J."/>
            <person name="Kim K.H."/>
            <person name="Pangilinan J."/>
            <person name="Lipzen A."/>
            <person name="Riley R."/>
            <person name="Grigoriev I.V."/>
            <person name="Spatafora J.W."/>
            <person name="Choi I.-G."/>
        </authorList>
    </citation>
    <scope>NUCLEOTIDE SEQUENCE [LARGE SCALE GENOMIC DNA]</scope>
    <source>
        <strain evidence="5 6">KUC8140</strain>
    </source>
</reference>
<dbReference type="CDD" id="cd22906">
    <property type="entry name" value="HFD_DRAP1"/>
    <property type="match status" value="1"/>
</dbReference>
<dbReference type="STRING" id="27342.A0A0H2REE4"/>
<dbReference type="GO" id="GO:0017054">
    <property type="term" value="C:negative cofactor 2 complex"/>
    <property type="evidence" value="ECO:0007669"/>
    <property type="project" value="TreeGrafter"/>
</dbReference>
<feature type="compositionally biased region" description="Basic residues" evidence="3">
    <location>
        <begin position="106"/>
        <end position="123"/>
    </location>
</feature>
<dbReference type="InParanoid" id="A0A0H2REE4"/>
<feature type="compositionally biased region" description="Acidic residues" evidence="3">
    <location>
        <begin position="150"/>
        <end position="159"/>
    </location>
</feature>
<name>A0A0H2REE4_9AGAM</name>
<dbReference type="GO" id="GO:0001046">
    <property type="term" value="F:core promoter sequence-specific DNA binding"/>
    <property type="evidence" value="ECO:0007669"/>
    <property type="project" value="TreeGrafter"/>
</dbReference>
<feature type="region of interest" description="Disordered" evidence="3">
    <location>
        <begin position="87"/>
        <end position="159"/>
    </location>
</feature>
<comment type="subcellular location">
    <subcellularLocation>
        <location evidence="1">Nucleus</location>
    </subcellularLocation>
</comment>
<evidence type="ECO:0000256" key="3">
    <source>
        <dbReference type="SAM" id="MobiDB-lite"/>
    </source>
</evidence>
<gene>
    <name evidence="5" type="ORF">SCHPADRAFT_832838</name>
</gene>
<evidence type="ECO:0000313" key="5">
    <source>
        <dbReference type="EMBL" id="KLO10184.1"/>
    </source>
</evidence>
<keyword evidence="6" id="KW-1185">Reference proteome</keyword>